<dbReference type="InterPro" id="IPR011005">
    <property type="entry name" value="Dihydropteroate_synth-like_sf"/>
</dbReference>
<evidence type="ECO:0000256" key="1">
    <source>
        <dbReference type="ARBA" id="ARBA00000012"/>
    </source>
</evidence>
<protein>
    <recommendedName>
        <fullName evidence="6 12">Dihydropteroate synthase</fullName>
        <shortName evidence="12">DHPS</shortName>
        <ecNumber evidence="5 12">2.5.1.15</ecNumber>
    </recommendedName>
    <alternativeName>
        <fullName evidence="11 12">Dihydropteroate pyrophosphorylase</fullName>
    </alternativeName>
</protein>
<evidence type="ECO:0000256" key="7">
    <source>
        <dbReference type="ARBA" id="ARBA00022679"/>
    </source>
</evidence>
<comment type="cofactor">
    <cofactor evidence="2 12">
        <name>Mg(2+)</name>
        <dbReference type="ChEBI" id="CHEBI:18420"/>
    </cofactor>
</comment>
<sequence>MTTQYFRPIPMMDAARPASALTIAGGWCWFDRVEVLERGRKPQIISDSDVPQWALDAITAPRADIAGLSLAKPQMMGILNVTPDSFSDGGQFDAPVAALAQAAAMAEHGASIIDIGGESTRPGAVEVAVDQEIERTQGIIAQVAGTGTVVSIDTRKAPVAKAAADAGALILNDVSAMEFDPEMSNVAAQTQLPICLMHAQGLPEFMQDDPRYDDVLLDVYDYLAGRIDAAVAAGVDRSRIITDPGIGFGKTKGHNLALLRRLSLFHTLGCPILLGASRKRFIGEISNAQDAAERASGSVSVALDGIRHGVQIVRVHDTLETKQALSLMFAVNGVGHDS</sequence>
<evidence type="ECO:0000256" key="12">
    <source>
        <dbReference type="RuleBase" id="RU361205"/>
    </source>
</evidence>
<evidence type="ECO:0000256" key="5">
    <source>
        <dbReference type="ARBA" id="ARBA00012458"/>
    </source>
</evidence>
<evidence type="ECO:0000256" key="6">
    <source>
        <dbReference type="ARBA" id="ARBA00016919"/>
    </source>
</evidence>
<keyword evidence="7 12" id="KW-0808">Transferase</keyword>
<dbReference type="PROSITE" id="PS50972">
    <property type="entry name" value="PTERIN_BINDING"/>
    <property type="match status" value="1"/>
</dbReference>
<evidence type="ECO:0000256" key="10">
    <source>
        <dbReference type="ARBA" id="ARBA00022909"/>
    </source>
</evidence>
<accession>A0A251X101</accession>
<dbReference type="EMBL" id="MSPP01000001">
    <property type="protein sequence ID" value="OUD10410.1"/>
    <property type="molecule type" value="Genomic_DNA"/>
</dbReference>
<keyword evidence="8 12" id="KW-0479">Metal-binding</keyword>
<dbReference type="GO" id="GO:0005829">
    <property type="term" value="C:cytosol"/>
    <property type="evidence" value="ECO:0007669"/>
    <property type="project" value="TreeGrafter"/>
</dbReference>
<dbReference type="FunFam" id="3.20.20.20:FF:000006">
    <property type="entry name" value="Dihydropteroate synthase"/>
    <property type="match status" value="1"/>
</dbReference>
<dbReference type="GO" id="GO:0004156">
    <property type="term" value="F:dihydropteroate synthase activity"/>
    <property type="evidence" value="ECO:0007669"/>
    <property type="project" value="UniProtKB-EC"/>
</dbReference>
<comment type="similarity">
    <text evidence="4 12">Belongs to the DHPS family.</text>
</comment>
<dbReference type="NCBIfam" id="TIGR01496">
    <property type="entry name" value="DHPS"/>
    <property type="match status" value="1"/>
</dbReference>
<dbReference type="PANTHER" id="PTHR20941">
    <property type="entry name" value="FOLATE SYNTHESIS PROTEINS"/>
    <property type="match status" value="1"/>
</dbReference>
<name>A0A251X101_9RHOB</name>
<comment type="pathway">
    <text evidence="3 12">Cofactor biosynthesis; tetrahydrofolate biosynthesis; 7,8-dihydrofolate from 2-amino-4-hydroxy-6-hydroxymethyl-7,8-dihydropteridine diphosphate and 4-aminobenzoate: step 1/2.</text>
</comment>
<dbReference type="PANTHER" id="PTHR20941:SF1">
    <property type="entry name" value="FOLIC ACID SYNTHESIS PROTEIN FOL1"/>
    <property type="match status" value="1"/>
</dbReference>
<proteinExistence type="inferred from homology"/>
<comment type="catalytic activity">
    <reaction evidence="1">
        <text>(7,8-dihydropterin-6-yl)methyl diphosphate + 4-aminobenzoate = 7,8-dihydropteroate + diphosphate</text>
        <dbReference type="Rhea" id="RHEA:19949"/>
        <dbReference type="ChEBI" id="CHEBI:17836"/>
        <dbReference type="ChEBI" id="CHEBI:17839"/>
        <dbReference type="ChEBI" id="CHEBI:33019"/>
        <dbReference type="ChEBI" id="CHEBI:72950"/>
        <dbReference type="EC" id="2.5.1.15"/>
    </reaction>
</comment>
<keyword evidence="9 12" id="KW-0460">Magnesium</keyword>
<evidence type="ECO:0000256" key="8">
    <source>
        <dbReference type="ARBA" id="ARBA00022723"/>
    </source>
</evidence>
<dbReference type="CDD" id="cd00739">
    <property type="entry name" value="DHPS"/>
    <property type="match status" value="1"/>
</dbReference>
<dbReference type="InterPro" id="IPR045031">
    <property type="entry name" value="DHP_synth-like"/>
</dbReference>
<dbReference type="OrthoDB" id="9811744at2"/>
<dbReference type="GO" id="GO:0046654">
    <property type="term" value="P:tetrahydrofolate biosynthetic process"/>
    <property type="evidence" value="ECO:0007669"/>
    <property type="project" value="UniProtKB-UniPathway"/>
</dbReference>
<evidence type="ECO:0000256" key="4">
    <source>
        <dbReference type="ARBA" id="ARBA00009503"/>
    </source>
</evidence>
<dbReference type="EC" id="2.5.1.15" evidence="5 12"/>
<dbReference type="AlphaFoldDB" id="A0A251X101"/>
<keyword evidence="10 12" id="KW-0289">Folate biosynthesis</keyword>
<evidence type="ECO:0000256" key="2">
    <source>
        <dbReference type="ARBA" id="ARBA00001946"/>
    </source>
</evidence>
<evidence type="ECO:0000313" key="15">
    <source>
        <dbReference type="Proteomes" id="UP000194664"/>
    </source>
</evidence>
<reference evidence="14 15" key="1">
    <citation type="submission" date="2016-12" db="EMBL/GenBank/DDBJ databases">
        <title>The draft genome sequence of HSLHS2.</title>
        <authorList>
            <person name="Hu D."/>
            <person name="Wang L."/>
            <person name="Shao Z."/>
        </authorList>
    </citation>
    <scope>NUCLEOTIDE SEQUENCE [LARGE SCALE GENOMIC DNA]</scope>
    <source>
        <strain evidence="14">MCCC 1A06712</strain>
    </source>
</reference>
<gene>
    <name evidence="14" type="ORF">BVC71_02580</name>
</gene>
<evidence type="ECO:0000259" key="13">
    <source>
        <dbReference type="PROSITE" id="PS50972"/>
    </source>
</evidence>
<evidence type="ECO:0000313" key="14">
    <source>
        <dbReference type="EMBL" id="OUD10410.1"/>
    </source>
</evidence>
<organism evidence="14 15">
    <name type="scientific">Marivivens niveibacter</name>
    <dbReference type="NCBI Taxonomy" id="1930667"/>
    <lineage>
        <taxon>Bacteria</taxon>
        <taxon>Pseudomonadati</taxon>
        <taxon>Pseudomonadota</taxon>
        <taxon>Alphaproteobacteria</taxon>
        <taxon>Rhodobacterales</taxon>
        <taxon>Paracoccaceae</taxon>
        <taxon>Marivivens group</taxon>
        <taxon>Marivivens</taxon>
    </lineage>
</organism>
<dbReference type="UniPathway" id="UPA00077">
    <property type="reaction ID" value="UER00156"/>
</dbReference>
<dbReference type="RefSeq" id="WP_086450063.1">
    <property type="nucleotide sequence ID" value="NZ_MSPP01000001.1"/>
</dbReference>
<evidence type="ECO:0000256" key="9">
    <source>
        <dbReference type="ARBA" id="ARBA00022842"/>
    </source>
</evidence>
<comment type="caution">
    <text evidence="14">The sequence shown here is derived from an EMBL/GenBank/DDBJ whole genome shotgun (WGS) entry which is preliminary data.</text>
</comment>
<evidence type="ECO:0000256" key="3">
    <source>
        <dbReference type="ARBA" id="ARBA00004763"/>
    </source>
</evidence>
<dbReference type="PROSITE" id="PS00793">
    <property type="entry name" value="DHPS_2"/>
    <property type="match status" value="1"/>
</dbReference>
<dbReference type="GO" id="GO:0046872">
    <property type="term" value="F:metal ion binding"/>
    <property type="evidence" value="ECO:0007669"/>
    <property type="project" value="UniProtKB-KW"/>
</dbReference>
<dbReference type="InterPro" id="IPR000489">
    <property type="entry name" value="Pterin-binding_dom"/>
</dbReference>
<evidence type="ECO:0000256" key="11">
    <source>
        <dbReference type="ARBA" id="ARBA00030193"/>
    </source>
</evidence>
<keyword evidence="15" id="KW-1185">Reference proteome</keyword>
<feature type="domain" description="Pterin-binding" evidence="13">
    <location>
        <begin position="73"/>
        <end position="326"/>
    </location>
</feature>
<dbReference type="Gene3D" id="3.20.20.20">
    <property type="entry name" value="Dihydropteroate synthase-like"/>
    <property type="match status" value="1"/>
</dbReference>
<comment type="function">
    <text evidence="12">Catalyzes the condensation of para-aminobenzoate (pABA) with 6-hydroxymethyl-7,8-dihydropterin diphosphate (DHPt-PP) to form 7,8-dihydropteroate (H2Pte), the immediate precursor of folate derivatives.</text>
</comment>
<dbReference type="SUPFAM" id="SSF51717">
    <property type="entry name" value="Dihydropteroate synthetase-like"/>
    <property type="match status" value="1"/>
</dbReference>
<dbReference type="InterPro" id="IPR006390">
    <property type="entry name" value="DHP_synth_dom"/>
</dbReference>
<dbReference type="PROSITE" id="PS00792">
    <property type="entry name" value="DHPS_1"/>
    <property type="match status" value="1"/>
</dbReference>
<dbReference type="GO" id="GO:0046656">
    <property type="term" value="P:folic acid biosynthetic process"/>
    <property type="evidence" value="ECO:0007669"/>
    <property type="project" value="UniProtKB-KW"/>
</dbReference>
<dbReference type="Pfam" id="PF00809">
    <property type="entry name" value="Pterin_bind"/>
    <property type="match status" value="1"/>
</dbReference>
<dbReference type="Proteomes" id="UP000194664">
    <property type="component" value="Unassembled WGS sequence"/>
</dbReference>